<keyword evidence="4" id="KW-1133">Transmembrane helix</keyword>
<dbReference type="InterPro" id="IPR029044">
    <property type="entry name" value="Nucleotide-diphossugar_trans"/>
</dbReference>
<dbReference type="SUPFAM" id="SSF53448">
    <property type="entry name" value="Nucleotide-diphospho-sugar transferases"/>
    <property type="match status" value="1"/>
</dbReference>
<feature type="transmembrane region" description="Helical" evidence="4">
    <location>
        <begin position="336"/>
        <end position="354"/>
    </location>
</feature>
<keyword evidence="3" id="KW-0808">Transferase</keyword>
<evidence type="ECO:0000313" key="6">
    <source>
        <dbReference type="EMBL" id="VAX23740.1"/>
    </source>
</evidence>
<accession>A0A3B1CM83</accession>
<dbReference type="Gene3D" id="3.90.550.10">
    <property type="entry name" value="Spore Coat Polysaccharide Biosynthesis Protein SpsA, Chain A"/>
    <property type="match status" value="1"/>
</dbReference>
<dbReference type="GO" id="GO:0016757">
    <property type="term" value="F:glycosyltransferase activity"/>
    <property type="evidence" value="ECO:0007669"/>
    <property type="project" value="UniProtKB-KW"/>
</dbReference>
<sequence>MEKKPLVTVLLPAYNAGKYIKTSIKSILSQTYENFELLIMNDGSDDETERIVGAFHDSRIRYVRNETNQGLVWALNRGLALAKGDLVARQDADDISYPERLAKQVSYMVENEETVLLGAQGVVVDEDGQNVNVGFYDKPETQAGIRWRLCFDNAFIHTSVMFRKKVILDEFKGYREFTSLKSRSPAQDFELWSRIAKDRKVANLPDVLVKCREHAQSVSSSLSGEKGRIAEEGNFEIIESNVKNVFGFDTYSDDQIKLISQLRYSIAGDDYVKALTLLDNMVSKYIARFPEAKGDAEFAEGVAMQLANMAYSYLGKNNLAAIRVYTRSARYRPGLMFRWPWAKIVILLFFGEGFRKIYRRWKK</sequence>
<evidence type="ECO:0000256" key="2">
    <source>
        <dbReference type="ARBA" id="ARBA00022676"/>
    </source>
</evidence>
<evidence type="ECO:0000256" key="1">
    <source>
        <dbReference type="ARBA" id="ARBA00006739"/>
    </source>
</evidence>
<evidence type="ECO:0000256" key="3">
    <source>
        <dbReference type="ARBA" id="ARBA00022679"/>
    </source>
</evidence>
<organism evidence="6">
    <name type="scientific">hydrothermal vent metagenome</name>
    <dbReference type="NCBI Taxonomy" id="652676"/>
    <lineage>
        <taxon>unclassified sequences</taxon>
        <taxon>metagenomes</taxon>
        <taxon>ecological metagenomes</taxon>
    </lineage>
</organism>
<feature type="domain" description="Glycosyltransferase 2-like" evidence="5">
    <location>
        <begin position="8"/>
        <end position="167"/>
    </location>
</feature>
<dbReference type="PANTHER" id="PTHR43685">
    <property type="entry name" value="GLYCOSYLTRANSFERASE"/>
    <property type="match status" value="1"/>
</dbReference>
<dbReference type="PANTHER" id="PTHR43685:SF5">
    <property type="entry name" value="GLYCOSYLTRANSFERASE EPSE-RELATED"/>
    <property type="match status" value="1"/>
</dbReference>
<reference evidence="6" key="1">
    <citation type="submission" date="2018-06" db="EMBL/GenBank/DDBJ databases">
        <authorList>
            <person name="Zhirakovskaya E."/>
        </authorList>
    </citation>
    <scope>NUCLEOTIDE SEQUENCE</scope>
</reference>
<evidence type="ECO:0000256" key="4">
    <source>
        <dbReference type="SAM" id="Phobius"/>
    </source>
</evidence>
<gene>
    <name evidence="6" type="ORF">MNBD_NITROSPINAE02-1783</name>
</gene>
<dbReference type="InterPro" id="IPR050834">
    <property type="entry name" value="Glycosyltransf_2"/>
</dbReference>
<evidence type="ECO:0000259" key="5">
    <source>
        <dbReference type="Pfam" id="PF00535"/>
    </source>
</evidence>
<keyword evidence="4" id="KW-0472">Membrane</keyword>
<comment type="similarity">
    <text evidence="1">Belongs to the glycosyltransferase 2 family.</text>
</comment>
<name>A0A3B1CM83_9ZZZZ</name>
<protein>
    <recommendedName>
        <fullName evidence="5">Glycosyltransferase 2-like domain-containing protein</fullName>
    </recommendedName>
</protein>
<dbReference type="Pfam" id="PF00535">
    <property type="entry name" value="Glycos_transf_2"/>
    <property type="match status" value="1"/>
</dbReference>
<proteinExistence type="inferred from homology"/>
<keyword evidence="4" id="KW-0812">Transmembrane</keyword>
<dbReference type="EMBL" id="UOGE01000089">
    <property type="protein sequence ID" value="VAX23740.1"/>
    <property type="molecule type" value="Genomic_DNA"/>
</dbReference>
<keyword evidence="2" id="KW-0328">Glycosyltransferase</keyword>
<dbReference type="AlphaFoldDB" id="A0A3B1CM83"/>
<dbReference type="InterPro" id="IPR001173">
    <property type="entry name" value="Glyco_trans_2-like"/>
</dbReference>